<accession>A0AAD6ZSW0</accession>
<protein>
    <submittedName>
        <fullName evidence="2">Uncharacterized protein</fullName>
    </submittedName>
</protein>
<comment type="caution">
    <text evidence="2">The sequence shown here is derived from an EMBL/GenBank/DDBJ whole genome shotgun (WGS) entry which is preliminary data.</text>
</comment>
<proteinExistence type="predicted"/>
<evidence type="ECO:0000313" key="3">
    <source>
        <dbReference type="Proteomes" id="UP001218218"/>
    </source>
</evidence>
<dbReference type="AlphaFoldDB" id="A0AAD6ZSW0"/>
<keyword evidence="3" id="KW-1185">Reference proteome</keyword>
<dbReference type="Proteomes" id="UP001218218">
    <property type="component" value="Unassembled WGS sequence"/>
</dbReference>
<reference evidence="2" key="1">
    <citation type="submission" date="2023-03" db="EMBL/GenBank/DDBJ databases">
        <title>Massive genome expansion in bonnet fungi (Mycena s.s.) driven by repeated elements and novel gene families across ecological guilds.</title>
        <authorList>
            <consortium name="Lawrence Berkeley National Laboratory"/>
            <person name="Harder C.B."/>
            <person name="Miyauchi S."/>
            <person name="Viragh M."/>
            <person name="Kuo A."/>
            <person name="Thoen E."/>
            <person name="Andreopoulos B."/>
            <person name="Lu D."/>
            <person name="Skrede I."/>
            <person name="Drula E."/>
            <person name="Henrissat B."/>
            <person name="Morin E."/>
            <person name="Kohler A."/>
            <person name="Barry K."/>
            <person name="LaButti K."/>
            <person name="Morin E."/>
            <person name="Salamov A."/>
            <person name="Lipzen A."/>
            <person name="Mereny Z."/>
            <person name="Hegedus B."/>
            <person name="Baldrian P."/>
            <person name="Stursova M."/>
            <person name="Weitz H."/>
            <person name="Taylor A."/>
            <person name="Grigoriev I.V."/>
            <person name="Nagy L.G."/>
            <person name="Martin F."/>
            <person name="Kauserud H."/>
        </authorList>
    </citation>
    <scope>NUCLEOTIDE SEQUENCE</scope>
    <source>
        <strain evidence="2">CBHHK002</strain>
    </source>
</reference>
<keyword evidence="1" id="KW-0472">Membrane</keyword>
<evidence type="ECO:0000313" key="2">
    <source>
        <dbReference type="EMBL" id="KAJ7336238.1"/>
    </source>
</evidence>
<keyword evidence="1" id="KW-1133">Transmembrane helix</keyword>
<evidence type="ECO:0000256" key="1">
    <source>
        <dbReference type="SAM" id="Phobius"/>
    </source>
</evidence>
<feature type="transmembrane region" description="Helical" evidence="1">
    <location>
        <begin position="64"/>
        <end position="85"/>
    </location>
</feature>
<dbReference type="EMBL" id="JARIHO010000031">
    <property type="protein sequence ID" value="KAJ7336238.1"/>
    <property type="molecule type" value="Genomic_DNA"/>
</dbReference>
<organism evidence="2 3">
    <name type="scientific">Mycena albidolilacea</name>
    <dbReference type="NCBI Taxonomy" id="1033008"/>
    <lineage>
        <taxon>Eukaryota</taxon>
        <taxon>Fungi</taxon>
        <taxon>Dikarya</taxon>
        <taxon>Basidiomycota</taxon>
        <taxon>Agaricomycotina</taxon>
        <taxon>Agaricomycetes</taxon>
        <taxon>Agaricomycetidae</taxon>
        <taxon>Agaricales</taxon>
        <taxon>Marasmiineae</taxon>
        <taxon>Mycenaceae</taxon>
        <taxon>Mycena</taxon>
    </lineage>
</organism>
<gene>
    <name evidence="2" type="ORF">DFH08DRAFT_965130</name>
</gene>
<name>A0AAD6ZSW0_9AGAR</name>
<sequence length="113" mass="12554">MARTYLEPGTGSHFSGTATVIEAIDLSPLEIPNQKELFAATDPRECVCCGRPAVKKVILKRRRVVWIEALMLTGLSAIVTTFVTMKDNFIWVAPYNIMPGRESIASLHTQSQF</sequence>
<keyword evidence="1" id="KW-0812">Transmembrane</keyword>